<dbReference type="SUPFAM" id="SSF51246">
    <property type="entry name" value="Rudiment single hybrid motif"/>
    <property type="match status" value="1"/>
</dbReference>
<evidence type="ECO:0000256" key="8">
    <source>
        <dbReference type="RuleBase" id="RU361200"/>
    </source>
</evidence>
<dbReference type="InterPro" id="IPR011761">
    <property type="entry name" value="ATP-grasp"/>
</dbReference>
<feature type="binding site" evidence="7">
    <location>
        <begin position="268"/>
        <end position="269"/>
    </location>
    <ligand>
        <name>ATP</name>
        <dbReference type="ChEBI" id="CHEBI:30616"/>
    </ligand>
</feature>
<dbReference type="SUPFAM" id="SSF52440">
    <property type="entry name" value="PreATP-grasp domain"/>
    <property type="match status" value="1"/>
</dbReference>
<dbReference type="Gene3D" id="3.40.50.20">
    <property type="match status" value="1"/>
</dbReference>
<comment type="function">
    <text evidence="8">Catalyzes the ATP-dependent conversion of 5-aminoimidazole ribonucleotide (AIR) and HCO(3)- to N5-carboxyaminoimidazole ribonucleotide (N5-CAIR).</text>
</comment>
<comment type="cofactor">
    <cofactor evidence="1">
        <name>Mn(2+)</name>
        <dbReference type="ChEBI" id="CHEBI:29035"/>
    </cofactor>
</comment>
<dbReference type="Gene3D" id="3.30.1490.20">
    <property type="entry name" value="ATP-grasp fold, A domain"/>
    <property type="match status" value="1"/>
</dbReference>
<feature type="binding site" evidence="7">
    <location>
        <position position="111"/>
    </location>
    <ligand>
        <name>ATP</name>
        <dbReference type="ChEBI" id="CHEBI:30616"/>
    </ligand>
</feature>
<keyword evidence="4 7" id="KW-0658">Purine biosynthesis</keyword>
<dbReference type="SUPFAM" id="SSF56059">
    <property type="entry name" value="Glutathione synthetase ATP-binding domain-like"/>
    <property type="match status" value="1"/>
</dbReference>
<evidence type="ECO:0000313" key="11">
    <source>
        <dbReference type="Proteomes" id="UP001596289"/>
    </source>
</evidence>
<dbReference type="Pfam" id="PF22660">
    <property type="entry name" value="RS_preATP-grasp-like"/>
    <property type="match status" value="1"/>
</dbReference>
<keyword evidence="11" id="KW-1185">Reference proteome</keyword>
<feature type="binding site" evidence="7">
    <location>
        <position position="191"/>
    </location>
    <ligand>
        <name>ATP</name>
        <dbReference type="ChEBI" id="CHEBI:30616"/>
    </ligand>
</feature>
<evidence type="ECO:0000256" key="2">
    <source>
        <dbReference type="ARBA" id="ARBA00001946"/>
    </source>
</evidence>
<dbReference type="NCBIfam" id="NF004679">
    <property type="entry name" value="PRK06019.1-5"/>
    <property type="match status" value="1"/>
</dbReference>
<evidence type="ECO:0000256" key="3">
    <source>
        <dbReference type="ARBA" id="ARBA00022741"/>
    </source>
</evidence>
<dbReference type="NCBIfam" id="NF004675">
    <property type="entry name" value="PRK06019.1-1"/>
    <property type="match status" value="1"/>
</dbReference>
<organism evidence="10 11">
    <name type="scientific">Loigolactobacillus jiayinensis</name>
    <dbReference type="NCBI Taxonomy" id="2486016"/>
    <lineage>
        <taxon>Bacteria</taxon>
        <taxon>Bacillati</taxon>
        <taxon>Bacillota</taxon>
        <taxon>Bacilli</taxon>
        <taxon>Lactobacillales</taxon>
        <taxon>Lactobacillaceae</taxon>
        <taxon>Loigolactobacillus</taxon>
    </lineage>
</organism>
<dbReference type="RefSeq" id="WP_386699591.1">
    <property type="nucleotide sequence ID" value="NZ_JBHSSL010000052.1"/>
</dbReference>
<dbReference type="InterPro" id="IPR011054">
    <property type="entry name" value="Rudment_hybrid_motif"/>
</dbReference>
<comment type="function">
    <text evidence="7">Catalyzes the ATP-dependent conversion of 5-aminoimidazole ribonucleotide (AIR) and HCO(3)(-) to N5-carboxyaminoimidazole ribonucleotide (N5-CAIR).</text>
</comment>
<dbReference type="InterPro" id="IPR040686">
    <property type="entry name" value="PurK_C"/>
</dbReference>
<dbReference type="InterPro" id="IPR013815">
    <property type="entry name" value="ATP_grasp_subdomain_1"/>
</dbReference>
<dbReference type="InterPro" id="IPR005875">
    <property type="entry name" value="PurK"/>
</dbReference>
<evidence type="ECO:0000256" key="6">
    <source>
        <dbReference type="ARBA" id="ARBA00023211"/>
    </source>
</evidence>
<dbReference type="PANTHER" id="PTHR11609">
    <property type="entry name" value="PURINE BIOSYNTHESIS PROTEIN 6/7, PUR6/7"/>
    <property type="match status" value="1"/>
</dbReference>
<evidence type="ECO:0000313" key="10">
    <source>
        <dbReference type="EMBL" id="MFC6170766.1"/>
    </source>
</evidence>
<dbReference type="EC" id="6.3.4.18" evidence="7 8"/>
<dbReference type="Pfam" id="PF17769">
    <property type="entry name" value="PurK_C"/>
    <property type="match status" value="1"/>
</dbReference>
<name>A0ABW1RF82_9LACO</name>
<evidence type="ECO:0000256" key="4">
    <source>
        <dbReference type="ARBA" id="ARBA00022755"/>
    </source>
</evidence>
<dbReference type="PANTHER" id="PTHR11609:SF5">
    <property type="entry name" value="PHOSPHORIBOSYLAMINOIMIDAZOLE CARBOXYLASE"/>
    <property type="match status" value="1"/>
</dbReference>
<keyword evidence="7 8" id="KW-0436">Ligase</keyword>
<evidence type="ECO:0000256" key="1">
    <source>
        <dbReference type="ARBA" id="ARBA00001936"/>
    </source>
</evidence>
<comment type="catalytic activity">
    <reaction evidence="7 8">
        <text>5-amino-1-(5-phospho-beta-D-ribosyl)imidazole + hydrogencarbonate + ATP = 5-carboxyamino-1-(5-phospho-D-ribosyl)imidazole + ADP + phosphate + 2 H(+)</text>
        <dbReference type="Rhea" id="RHEA:19317"/>
        <dbReference type="ChEBI" id="CHEBI:15378"/>
        <dbReference type="ChEBI" id="CHEBI:17544"/>
        <dbReference type="ChEBI" id="CHEBI:30616"/>
        <dbReference type="ChEBI" id="CHEBI:43474"/>
        <dbReference type="ChEBI" id="CHEBI:58730"/>
        <dbReference type="ChEBI" id="CHEBI:137981"/>
        <dbReference type="ChEBI" id="CHEBI:456216"/>
        <dbReference type="EC" id="6.3.4.18"/>
    </reaction>
</comment>
<comment type="pathway">
    <text evidence="7 8">Purine metabolism; IMP biosynthesis via de novo pathway; 5-amino-1-(5-phospho-D-ribosyl)imidazole-4-carboxylate from 5-amino-1-(5-phospho-D-ribosyl)imidazole (N5-CAIR route): step 1/2.</text>
</comment>
<dbReference type="InterPro" id="IPR003135">
    <property type="entry name" value="ATP-grasp_carboxylate-amine"/>
</dbReference>
<sequence>MRRNLIKQLLPPATIGIVGGGQLGQMMALAAKSMGYKVGVLDPTPDCPAAQVADFQVQAEYRDQQAMLELAQRADVLTYEFENVDLASLEAASQYAALPQGTHLLAVTRNRLTEKNFLKSLGVPVTEFAAVTTQAELKAACATVGVPSILKTATGGYDGHGQHDVNTLADLTTDLLPGACILERRQPFTKELAIMVTRDRNEHVRTFPVVENKHHQHILHETIAPATVAAAVKAEVVQIATKIAQGLQLYGVLGIEFFLLPDGRLLVNELAPRPHNSGHYSIEACNLSQFAAHIRSICGLPIPVITQVRPAVMVNLLGQHLQPARTRWLQRPDWYLHDYGKAESRYQRKMGHITILTDDPVQTQAQLQAEKIWEDQ</sequence>
<comment type="caution">
    <text evidence="10">The sequence shown here is derived from an EMBL/GenBank/DDBJ whole genome shotgun (WGS) entry which is preliminary data.</text>
</comment>
<protein>
    <recommendedName>
        <fullName evidence="7 8">N5-carboxyaminoimidazole ribonucleotide synthase</fullName>
        <shortName evidence="7 8">N5-CAIR synthase</shortName>
        <ecNumber evidence="7 8">6.3.4.18</ecNumber>
    </recommendedName>
    <alternativeName>
        <fullName evidence="7 8">5-(carboxyamino)imidazole ribonucleotide synthetase</fullName>
    </alternativeName>
</protein>
<dbReference type="NCBIfam" id="TIGR01161">
    <property type="entry name" value="purK"/>
    <property type="match status" value="1"/>
</dbReference>
<feature type="binding site" evidence="7">
    <location>
        <position position="214"/>
    </location>
    <ligand>
        <name>ATP</name>
        <dbReference type="ChEBI" id="CHEBI:30616"/>
    </ligand>
</feature>
<comment type="subunit">
    <text evidence="7 8">Homodimer.</text>
</comment>
<dbReference type="Pfam" id="PF02222">
    <property type="entry name" value="ATP-grasp"/>
    <property type="match status" value="1"/>
</dbReference>
<dbReference type="InterPro" id="IPR016185">
    <property type="entry name" value="PreATP-grasp_dom_sf"/>
</dbReference>
<comment type="similarity">
    <text evidence="7 8">Belongs to the PurK/PurT family.</text>
</comment>
<evidence type="ECO:0000256" key="7">
    <source>
        <dbReference type="HAMAP-Rule" id="MF_01928"/>
    </source>
</evidence>
<keyword evidence="3 7" id="KW-0547">Nucleotide-binding</keyword>
<feature type="binding site" evidence="7">
    <location>
        <begin position="156"/>
        <end position="162"/>
    </location>
    <ligand>
        <name>ATP</name>
        <dbReference type="ChEBI" id="CHEBI:30616"/>
    </ligand>
</feature>
<proteinExistence type="inferred from homology"/>
<comment type="cofactor">
    <cofactor evidence="2">
        <name>Mg(2+)</name>
        <dbReference type="ChEBI" id="CHEBI:18420"/>
    </cofactor>
</comment>
<gene>
    <name evidence="7 8 10" type="primary">purK</name>
    <name evidence="10" type="ORF">ACFQGP_09275</name>
</gene>
<evidence type="ECO:0000259" key="9">
    <source>
        <dbReference type="PROSITE" id="PS50975"/>
    </source>
</evidence>
<dbReference type="Proteomes" id="UP001596289">
    <property type="component" value="Unassembled WGS sequence"/>
</dbReference>
<feature type="domain" description="ATP-grasp" evidence="9">
    <location>
        <begin position="115"/>
        <end position="298"/>
    </location>
</feature>
<feature type="binding site" evidence="7">
    <location>
        <position position="151"/>
    </location>
    <ligand>
        <name>ATP</name>
        <dbReference type="ChEBI" id="CHEBI:30616"/>
    </ligand>
</feature>
<dbReference type="InterPro" id="IPR054350">
    <property type="entry name" value="PurT/PurK_preATP-grasp"/>
</dbReference>
<dbReference type="GO" id="GO:0034028">
    <property type="term" value="F:5-(carboxyamino)imidazole ribonucleotide synthase activity"/>
    <property type="evidence" value="ECO:0007669"/>
    <property type="project" value="UniProtKB-EC"/>
</dbReference>
<dbReference type="Gene3D" id="3.30.470.20">
    <property type="entry name" value="ATP-grasp fold, B domain"/>
    <property type="match status" value="1"/>
</dbReference>
<keyword evidence="5 7" id="KW-0067">ATP-binding</keyword>
<comment type="caution">
    <text evidence="7">Lacks conserved residue(s) required for the propagation of feature annotation.</text>
</comment>
<keyword evidence="6" id="KW-0464">Manganese</keyword>
<reference evidence="11" key="1">
    <citation type="journal article" date="2019" name="Int. J. Syst. Evol. Microbiol.">
        <title>The Global Catalogue of Microorganisms (GCM) 10K type strain sequencing project: providing services to taxonomists for standard genome sequencing and annotation.</title>
        <authorList>
            <consortium name="The Broad Institute Genomics Platform"/>
            <consortium name="The Broad Institute Genome Sequencing Center for Infectious Disease"/>
            <person name="Wu L."/>
            <person name="Ma J."/>
        </authorList>
    </citation>
    <scope>NUCLEOTIDE SEQUENCE [LARGE SCALE GENOMIC DNA]</scope>
    <source>
        <strain evidence="11">CCM 8904</strain>
    </source>
</reference>
<accession>A0ABW1RF82</accession>
<dbReference type="EMBL" id="JBHSSL010000052">
    <property type="protein sequence ID" value="MFC6170766.1"/>
    <property type="molecule type" value="Genomic_DNA"/>
</dbReference>
<evidence type="ECO:0000256" key="5">
    <source>
        <dbReference type="ARBA" id="ARBA00022840"/>
    </source>
</evidence>
<dbReference type="PROSITE" id="PS50975">
    <property type="entry name" value="ATP_GRASP"/>
    <property type="match status" value="1"/>
</dbReference>
<dbReference type="NCBIfam" id="NF004676">
    <property type="entry name" value="PRK06019.1-2"/>
    <property type="match status" value="1"/>
</dbReference>
<dbReference type="HAMAP" id="MF_01928">
    <property type="entry name" value="PurK"/>
    <property type="match status" value="1"/>
</dbReference>